<evidence type="ECO:0000256" key="5">
    <source>
        <dbReference type="ARBA" id="ARBA00023295"/>
    </source>
</evidence>
<evidence type="ECO:0000256" key="8">
    <source>
        <dbReference type="RuleBase" id="RU361187"/>
    </source>
</evidence>
<comment type="similarity">
    <text evidence="1 8">Belongs to the glycosyl hydrolase 43 family.</text>
</comment>
<name>A0A7M2RG17_9FIRM</name>
<keyword evidence="10" id="KW-1185">Reference proteome</keyword>
<dbReference type="GO" id="GO:0004553">
    <property type="term" value="F:hydrolase activity, hydrolyzing O-glycosyl compounds"/>
    <property type="evidence" value="ECO:0007669"/>
    <property type="project" value="InterPro"/>
</dbReference>
<evidence type="ECO:0000256" key="7">
    <source>
        <dbReference type="PIRSR" id="PIRSR606710-2"/>
    </source>
</evidence>
<proteinExistence type="inferred from homology"/>
<feature type="site" description="Important for catalytic activity, responsible for pKa modulation of the active site Glu and correct orientation of both the proton donor and substrate" evidence="7">
    <location>
        <position position="284"/>
    </location>
</feature>
<dbReference type="Proteomes" id="UP000593601">
    <property type="component" value="Chromosome"/>
</dbReference>
<protein>
    <submittedName>
        <fullName evidence="9">Glycoside hydrolase family 43 protein</fullName>
    </submittedName>
</protein>
<dbReference type="PANTHER" id="PTHR43772:SF2">
    <property type="entry name" value="PUTATIVE (AFU_ORTHOLOGUE AFUA_2G04480)-RELATED"/>
    <property type="match status" value="1"/>
</dbReference>
<evidence type="ECO:0000313" key="10">
    <source>
        <dbReference type="Proteomes" id="UP000593601"/>
    </source>
</evidence>
<feature type="active site" description="Proton donor" evidence="6">
    <location>
        <position position="346"/>
    </location>
</feature>
<dbReference type="EMBL" id="CP063304">
    <property type="protein sequence ID" value="QOV19088.1"/>
    <property type="molecule type" value="Genomic_DNA"/>
</dbReference>
<reference evidence="9 10" key="1">
    <citation type="submission" date="2020-10" db="EMBL/GenBank/DDBJ databases">
        <title>Blautia liquoris sp.nov., isolated from the mud in a fermentation cellar used for the production of Chinese strong-flavoured liquor.</title>
        <authorList>
            <person name="Lu L."/>
        </authorList>
    </citation>
    <scope>NUCLEOTIDE SEQUENCE [LARGE SCALE GENOMIC DNA]</scope>
    <source>
        <strain evidence="9 10">LZLJ-3</strain>
    </source>
</reference>
<dbReference type="KEGG" id="bliq:INP51_14195"/>
<keyword evidence="5 8" id="KW-0326">Glycosidase</keyword>
<evidence type="ECO:0000256" key="2">
    <source>
        <dbReference type="ARBA" id="ARBA00022651"/>
    </source>
</evidence>
<evidence type="ECO:0000256" key="1">
    <source>
        <dbReference type="ARBA" id="ARBA00009865"/>
    </source>
</evidence>
<dbReference type="InterPro" id="IPR052176">
    <property type="entry name" value="Glycosyl_Hydrlase_43_Enz"/>
</dbReference>
<organism evidence="9 10">
    <name type="scientific">Blautia liquoris</name>
    <dbReference type="NCBI Taxonomy" id="2779518"/>
    <lineage>
        <taxon>Bacteria</taxon>
        <taxon>Bacillati</taxon>
        <taxon>Bacillota</taxon>
        <taxon>Clostridia</taxon>
        <taxon>Lachnospirales</taxon>
        <taxon>Lachnospiraceae</taxon>
        <taxon>Blautia</taxon>
    </lineage>
</organism>
<evidence type="ECO:0000313" key="9">
    <source>
        <dbReference type="EMBL" id="QOV19088.1"/>
    </source>
</evidence>
<accession>A0A7M2RG17</accession>
<evidence type="ECO:0000256" key="4">
    <source>
        <dbReference type="ARBA" id="ARBA00023277"/>
    </source>
</evidence>
<dbReference type="AlphaFoldDB" id="A0A7M2RG17"/>
<dbReference type="SUPFAM" id="SSF75005">
    <property type="entry name" value="Arabinanase/levansucrase/invertase"/>
    <property type="match status" value="1"/>
</dbReference>
<evidence type="ECO:0000256" key="3">
    <source>
        <dbReference type="ARBA" id="ARBA00022801"/>
    </source>
</evidence>
<evidence type="ECO:0000256" key="6">
    <source>
        <dbReference type="PIRSR" id="PIRSR606710-1"/>
    </source>
</evidence>
<dbReference type="Gene3D" id="2.60.120.560">
    <property type="entry name" value="Exo-inulinase, domain 1"/>
    <property type="match status" value="1"/>
</dbReference>
<dbReference type="GO" id="GO:0045493">
    <property type="term" value="P:xylan catabolic process"/>
    <property type="evidence" value="ECO:0007669"/>
    <property type="project" value="UniProtKB-KW"/>
</dbReference>
<dbReference type="PANTHER" id="PTHR43772">
    <property type="entry name" value="ENDO-1,4-BETA-XYLANASE"/>
    <property type="match status" value="1"/>
</dbReference>
<keyword evidence="3 8" id="KW-0378">Hydrolase</keyword>
<dbReference type="CDD" id="cd08991">
    <property type="entry name" value="GH43_HoAraf43-like"/>
    <property type="match status" value="1"/>
</dbReference>
<feature type="active site" description="Proton acceptor" evidence="6">
    <location>
        <position position="186"/>
    </location>
</feature>
<sequence>MEWKILQNETQKLPADGNDYSVKATAKTCTSLNWFGILFCADSLHSPKSGYLFRLMDDGHTELLRFSDEPKNTTKLQTRIGETPIDGHSYQLRIEKSGSVYRGYIRDVTDEKLTDSQDTGEEPWPVFEFPLKAARGRLAAVVGDTVLDNSEHKTKTGLQIESCDSTNTTGCAIKTYQNPILAGYADPDVLYYQGTYYLYATSSTLKTGYEAYASKDLVNWEYAGVVMGEAWGMGQCYWAPDIMERNGKFYILASVNEHLGIATSDSPLGPFVPEPNYLFDKSIDGHFLIDDDGSVYIYYVSWREEKTYALYGMKMENDCVTPILSTETLLIEAKEEWECQKAPVAEAPYIIKHKGKYYLTYSGSHYESKGYAVGYATSDQPLGPYKKYEANPILSYHYLVHGPGHHCIVTSPDGRDLFILYHTHHDTKEVQPRSLCIDRMRFTSVSGKEDKLEVYGPTVTPQPYPLLRE</sequence>
<keyword evidence="2" id="KW-0858">Xylan degradation</keyword>
<dbReference type="InterPro" id="IPR023296">
    <property type="entry name" value="Glyco_hydro_beta-prop_sf"/>
</dbReference>
<gene>
    <name evidence="9" type="ORF">INP51_14195</name>
</gene>
<keyword evidence="2" id="KW-0624">Polysaccharide degradation</keyword>
<dbReference type="Gene3D" id="2.115.10.20">
    <property type="entry name" value="Glycosyl hydrolase domain, family 43"/>
    <property type="match status" value="1"/>
</dbReference>
<dbReference type="RefSeq" id="WP_193735435.1">
    <property type="nucleotide sequence ID" value="NZ_CP063304.1"/>
</dbReference>
<dbReference type="Pfam" id="PF04616">
    <property type="entry name" value="Glyco_hydro_43"/>
    <property type="match status" value="1"/>
</dbReference>
<keyword evidence="4" id="KW-0119">Carbohydrate metabolism</keyword>
<dbReference type="InterPro" id="IPR006710">
    <property type="entry name" value="Glyco_hydro_43"/>
</dbReference>